<reference evidence="4" key="1">
    <citation type="submission" date="2016-10" db="EMBL/GenBank/DDBJ databases">
        <authorList>
            <person name="Varghese N."/>
            <person name="Submissions S."/>
        </authorList>
    </citation>
    <scope>NUCLEOTIDE SEQUENCE [LARGE SCALE GENOMIC DNA]</scope>
    <source>
        <strain evidence="4">DSM 22703</strain>
    </source>
</reference>
<evidence type="ECO:0000313" key="3">
    <source>
        <dbReference type="EMBL" id="SDA48665.1"/>
    </source>
</evidence>
<dbReference type="InterPro" id="IPR017853">
    <property type="entry name" value="GH"/>
</dbReference>
<evidence type="ECO:0000259" key="2">
    <source>
        <dbReference type="Pfam" id="PF02638"/>
    </source>
</evidence>
<dbReference type="GO" id="GO:0016787">
    <property type="term" value="F:hydrolase activity"/>
    <property type="evidence" value="ECO:0007669"/>
    <property type="project" value="UniProtKB-KW"/>
</dbReference>
<dbReference type="EMBL" id="FMXE01000004">
    <property type="protein sequence ID" value="SDA48665.1"/>
    <property type="molecule type" value="Genomic_DNA"/>
</dbReference>
<dbReference type="Proteomes" id="UP000198756">
    <property type="component" value="Unassembled WGS sequence"/>
</dbReference>
<dbReference type="SUPFAM" id="SSF51445">
    <property type="entry name" value="(Trans)glycosidases"/>
    <property type="match status" value="1"/>
</dbReference>
<dbReference type="Gene3D" id="3.20.20.80">
    <property type="entry name" value="Glycosidases"/>
    <property type="match status" value="1"/>
</dbReference>
<evidence type="ECO:0000256" key="1">
    <source>
        <dbReference type="ARBA" id="ARBA00022729"/>
    </source>
</evidence>
<dbReference type="InterPro" id="IPR003790">
    <property type="entry name" value="GHL10"/>
</dbReference>
<evidence type="ECO:0000313" key="4">
    <source>
        <dbReference type="Proteomes" id="UP000198756"/>
    </source>
</evidence>
<dbReference type="AlphaFoldDB" id="A0A1G5VUG4"/>
<accession>A0A1G5VUG4</accession>
<organism evidence="3 4">
    <name type="scientific">Algoriphagus alkaliphilus</name>
    <dbReference type="NCBI Taxonomy" id="279824"/>
    <lineage>
        <taxon>Bacteria</taxon>
        <taxon>Pseudomonadati</taxon>
        <taxon>Bacteroidota</taxon>
        <taxon>Cytophagia</taxon>
        <taxon>Cytophagales</taxon>
        <taxon>Cyclobacteriaceae</taxon>
        <taxon>Algoriphagus</taxon>
    </lineage>
</organism>
<dbReference type="RefSeq" id="WP_092728522.1">
    <property type="nucleotide sequence ID" value="NZ_FMXE01000004.1"/>
</dbReference>
<protein>
    <submittedName>
        <fullName evidence="3">Glycosyl hydrolase-like 10</fullName>
    </submittedName>
</protein>
<proteinExistence type="predicted"/>
<dbReference type="OrthoDB" id="100605at2"/>
<dbReference type="PROSITE" id="PS51257">
    <property type="entry name" value="PROKAR_LIPOPROTEIN"/>
    <property type="match status" value="1"/>
</dbReference>
<dbReference type="PANTHER" id="PTHR43405">
    <property type="entry name" value="GLYCOSYL HYDROLASE DIGH"/>
    <property type="match status" value="1"/>
</dbReference>
<dbReference type="Pfam" id="PF02638">
    <property type="entry name" value="GHL10"/>
    <property type="match status" value="1"/>
</dbReference>
<keyword evidence="4" id="KW-1185">Reference proteome</keyword>
<sequence>MRTAFLFLSMLAVFSCQTSSPKKSEQEYIKGVYGNPSTLLKAGYSFDSLGMNAVFVRSGSLNREFYETSKRQGVKVFVEFPTLNGKEYLKDHPDAWPINEKGEKAPPADWFMGICPTHPGFREYRAEQLREILKEYEVDGIFLDYVHWHAQFETPEPILPETCFCDRCTGAFAAAIETEIPGESIPHQADWILGNADSQWRKWRVGVLNTWVEDMGKILKSHQPTAKLGVFHCAWYPTDYDSALYKTMGLDPLALAERADVLAPMLFHHMKGRPTSWVGEYVTWLGQTLGQERLSKTQIWPIVQSHNNPGIVIPEEFRQVMIEGSKTPSSGIMMFSDQSLVEDPKKIQVMKELYSKDRPR</sequence>
<dbReference type="STRING" id="279824.SAMN03080617_00669"/>
<dbReference type="InterPro" id="IPR052177">
    <property type="entry name" value="Divisome_Glycosyl_Hydrolase"/>
</dbReference>
<dbReference type="PANTHER" id="PTHR43405:SF1">
    <property type="entry name" value="GLYCOSYL HYDROLASE DIGH"/>
    <property type="match status" value="1"/>
</dbReference>
<keyword evidence="1" id="KW-0732">Signal</keyword>
<feature type="domain" description="Glycosyl hydrolase-like 10" evidence="2">
    <location>
        <begin position="83"/>
        <end position="244"/>
    </location>
</feature>
<name>A0A1G5VUG4_9BACT</name>
<keyword evidence="3" id="KW-0378">Hydrolase</keyword>
<gene>
    <name evidence="3" type="ORF">SAMN03080617_00669</name>
</gene>